<dbReference type="InterPro" id="IPR029052">
    <property type="entry name" value="Metallo-depent_PP-like"/>
</dbReference>
<sequence>MFSKEELDCFRNHLHEINDSNSFPEECEFQLFLDKSLSTLENESPSYRPVGSDCKPGGLLDFSSEKIPSIIVPDIHARADFLLKLLDFKIEDESVLSLLNEKKIFVICVGDAFHSEMRGYERWIAAYKDWSMDVYAGQPMQEEMKENISTLMIIMELKNNFTENFHFLKGNHENIFNESSHGNLAFRKFVQEGSMCCDFIRQVYGDVILHLISLWEKALPVCALFYDFAVSHAEPACCFSRKQIVDYHKNDDVVLGLTWTANDAAEKGSVKKLFKNLNPSAKRSGVLWFGGHRPVKDGKYLLRQDGTYLQLHNPNEMNVAIVVPEKKFNPEIDIKSVL</sequence>
<name>F2NVH6_TRES6</name>
<dbReference type="KEGG" id="tsu:Tresu_1039"/>
<dbReference type="OrthoDB" id="357054at2"/>
<feature type="domain" description="Calcineurin-like phosphoesterase" evidence="1">
    <location>
        <begin position="70"/>
        <end position="297"/>
    </location>
</feature>
<dbReference type="SUPFAM" id="SSF56300">
    <property type="entry name" value="Metallo-dependent phosphatases"/>
    <property type="match status" value="1"/>
</dbReference>
<organism evidence="2 3">
    <name type="scientific">Treponema succinifaciens (strain ATCC 33096 / DSM 2489 / 6091)</name>
    <dbReference type="NCBI Taxonomy" id="869209"/>
    <lineage>
        <taxon>Bacteria</taxon>
        <taxon>Pseudomonadati</taxon>
        <taxon>Spirochaetota</taxon>
        <taxon>Spirochaetia</taxon>
        <taxon>Spirochaetales</taxon>
        <taxon>Treponemataceae</taxon>
        <taxon>Treponema</taxon>
    </lineage>
</organism>
<dbReference type="InterPro" id="IPR004843">
    <property type="entry name" value="Calcineurin-like_PHP"/>
</dbReference>
<dbReference type="Pfam" id="PF00149">
    <property type="entry name" value="Metallophos"/>
    <property type="match status" value="1"/>
</dbReference>
<protein>
    <recommendedName>
        <fullName evidence="1">Calcineurin-like phosphoesterase domain-containing protein</fullName>
    </recommendedName>
</protein>
<evidence type="ECO:0000313" key="3">
    <source>
        <dbReference type="Proteomes" id="UP000006852"/>
    </source>
</evidence>
<dbReference type="EMBL" id="CP002631">
    <property type="protein sequence ID" value="AEB13955.1"/>
    <property type="molecule type" value="Genomic_DNA"/>
</dbReference>
<dbReference type="Gene3D" id="3.60.21.10">
    <property type="match status" value="1"/>
</dbReference>
<keyword evidence="3" id="KW-1185">Reference proteome</keyword>
<dbReference type="HOGENOM" id="CLU_821203_0_0_12"/>
<dbReference type="AlphaFoldDB" id="F2NVH6"/>
<gene>
    <name evidence="2" type="ordered locus">Tresu_1039</name>
</gene>
<dbReference type="Proteomes" id="UP000006852">
    <property type="component" value="Chromosome"/>
</dbReference>
<proteinExistence type="predicted"/>
<evidence type="ECO:0000313" key="2">
    <source>
        <dbReference type="EMBL" id="AEB13955.1"/>
    </source>
</evidence>
<dbReference type="STRING" id="869209.Tresu_1039"/>
<dbReference type="GeneID" id="302998198"/>
<dbReference type="GO" id="GO:0016787">
    <property type="term" value="F:hydrolase activity"/>
    <property type="evidence" value="ECO:0007669"/>
    <property type="project" value="InterPro"/>
</dbReference>
<reference evidence="2 3" key="1">
    <citation type="journal article" date="2011" name="Stand. Genomic Sci.">
        <title>Complete genome sequence of Treponema succinifaciens type strain (6091).</title>
        <authorList>
            <person name="Han C."/>
            <person name="Gronow S."/>
            <person name="Teshima H."/>
            <person name="Lapidus A."/>
            <person name="Nolan M."/>
            <person name="Lucas S."/>
            <person name="Hammon N."/>
            <person name="Deshpande S."/>
            <person name="Cheng J.F."/>
            <person name="Zeytun A."/>
            <person name="Tapia R."/>
            <person name="Goodwin L."/>
            <person name="Pitluck S."/>
            <person name="Liolios K."/>
            <person name="Pagani I."/>
            <person name="Ivanova N."/>
            <person name="Mavromatis K."/>
            <person name="Mikhailova N."/>
            <person name="Huntemann M."/>
            <person name="Pati A."/>
            <person name="Chen A."/>
            <person name="Palaniappan K."/>
            <person name="Land M."/>
            <person name="Hauser L."/>
            <person name="Brambilla E.M."/>
            <person name="Rohde M."/>
            <person name="Goker M."/>
            <person name="Woyke T."/>
            <person name="Bristow J."/>
            <person name="Eisen J.A."/>
            <person name="Markowitz V."/>
            <person name="Hugenholtz P."/>
            <person name="Kyrpides N.C."/>
            <person name="Klenk H.P."/>
            <person name="Detter J.C."/>
        </authorList>
    </citation>
    <scope>NUCLEOTIDE SEQUENCE [LARGE SCALE GENOMIC DNA]</scope>
    <source>
        <strain evidence="3">ATCC 33096 / DSM 2489 / 6091</strain>
    </source>
</reference>
<dbReference type="eggNOG" id="COG0639">
    <property type="taxonomic scope" value="Bacteria"/>
</dbReference>
<accession>F2NVH6</accession>
<evidence type="ECO:0000259" key="1">
    <source>
        <dbReference type="Pfam" id="PF00149"/>
    </source>
</evidence>
<dbReference type="RefSeq" id="WP_013701245.1">
    <property type="nucleotide sequence ID" value="NC_015385.1"/>
</dbReference>
<reference evidence="3" key="2">
    <citation type="submission" date="2011-04" db="EMBL/GenBank/DDBJ databases">
        <title>The complete genome of chromosome of Treponema succinifaciens DSM 2489.</title>
        <authorList>
            <person name="Lucas S."/>
            <person name="Copeland A."/>
            <person name="Lapidus A."/>
            <person name="Bruce D."/>
            <person name="Goodwin L."/>
            <person name="Pitluck S."/>
            <person name="Peters L."/>
            <person name="Kyrpides N."/>
            <person name="Mavromatis K."/>
            <person name="Ivanova N."/>
            <person name="Ovchinnikova G."/>
            <person name="Teshima H."/>
            <person name="Detter J.C."/>
            <person name="Tapia R."/>
            <person name="Han C."/>
            <person name="Land M."/>
            <person name="Hauser L."/>
            <person name="Markowitz V."/>
            <person name="Cheng J.-F."/>
            <person name="Hugenholtz P."/>
            <person name="Woyke T."/>
            <person name="Wu D."/>
            <person name="Gronow S."/>
            <person name="Wellnitz S."/>
            <person name="Brambilla E."/>
            <person name="Klenk H.-P."/>
            <person name="Eisen J.A."/>
        </authorList>
    </citation>
    <scope>NUCLEOTIDE SEQUENCE [LARGE SCALE GENOMIC DNA]</scope>
    <source>
        <strain evidence="3">ATCC 33096 / DSM 2489 / 6091</strain>
    </source>
</reference>